<keyword evidence="3" id="KW-1185">Reference proteome</keyword>
<proteinExistence type="predicted"/>
<protein>
    <recommendedName>
        <fullName evidence="1">MULE transposase domain-containing protein</fullName>
    </recommendedName>
</protein>
<dbReference type="Pfam" id="PF10551">
    <property type="entry name" value="MULE"/>
    <property type="match status" value="1"/>
</dbReference>
<gene>
    <name evidence="2" type="ORF">QVD17_08836</name>
</gene>
<dbReference type="EMBL" id="JAUHHV010000002">
    <property type="protein sequence ID" value="KAK1431990.1"/>
    <property type="molecule type" value="Genomic_DNA"/>
</dbReference>
<dbReference type="InterPro" id="IPR018289">
    <property type="entry name" value="MULE_transposase_dom"/>
</dbReference>
<reference evidence="2" key="1">
    <citation type="journal article" date="2023" name="bioRxiv">
        <title>Improved chromosome-level genome assembly for marigold (Tagetes erecta).</title>
        <authorList>
            <person name="Jiang F."/>
            <person name="Yuan L."/>
            <person name="Wang S."/>
            <person name="Wang H."/>
            <person name="Xu D."/>
            <person name="Wang A."/>
            <person name="Fan W."/>
        </authorList>
    </citation>
    <scope>NUCLEOTIDE SEQUENCE</scope>
    <source>
        <strain evidence="2">WSJ</strain>
        <tissue evidence="2">Leaf</tissue>
    </source>
</reference>
<dbReference type="Proteomes" id="UP001229421">
    <property type="component" value="Unassembled WGS sequence"/>
</dbReference>
<feature type="domain" description="MULE transposase" evidence="1">
    <location>
        <begin position="174"/>
        <end position="267"/>
    </location>
</feature>
<evidence type="ECO:0000313" key="3">
    <source>
        <dbReference type="Proteomes" id="UP001229421"/>
    </source>
</evidence>
<sequence length="545" mass="63126">MVIDSSDIASSSERSRFSNMKVTDCPALIRCKLIKGTPMFKIYEVVEKHNHALVDVDNMDLTRSRRQLHFGTQEYIHKSRAAKVGLNVAHRLQSALKGGEHLVRGTVVDYKNFSRDIRKFIGKRDAQILVNILNKRRKKSEFFSFVFKAVNRELRAVFWADDVSKCNYTTFGDVLAFDATYHTNQYNMIFVPFTRVDHHKKCVTFGAGLLYDETIDSYKWLLERFIEAHFKQPTLVLTDQDPAMRQAISIVLHESTHRLCMWHITKKIPKKVFGDLLQNTNIRKGIHRLVWNVFLEPSEFEERWQLLMAEHNLNDHEWLSNMLAIREQWVPAYFKDISLSCLMKTTSRCESSNALFKLKASGANTLVDFLICFDSTVDGQRYKQRKLEFTTMTTNPSLRTLLPIEKHAAEVYTRSIFEEVQKEIHKSVWWCSVATCHQVEDVKNYVASHSKYGVGLVREYQTEVVEELLGEDGDDEIDYDPPQGIRTKGCGKTRRFIGPGEIAISRSQKPKRQCKTCFLFDGHDTRNCPLNKKENQPVQAQPEPK</sequence>
<dbReference type="PANTHER" id="PTHR47718">
    <property type="entry name" value="OS01G0519700 PROTEIN"/>
    <property type="match status" value="1"/>
</dbReference>
<dbReference type="AlphaFoldDB" id="A0AAD8KYC1"/>
<organism evidence="2 3">
    <name type="scientific">Tagetes erecta</name>
    <name type="common">African marigold</name>
    <dbReference type="NCBI Taxonomy" id="13708"/>
    <lineage>
        <taxon>Eukaryota</taxon>
        <taxon>Viridiplantae</taxon>
        <taxon>Streptophyta</taxon>
        <taxon>Embryophyta</taxon>
        <taxon>Tracheophyta</taxon>
        <taxon>Spermatophyta</taxon>
        <taxon>Magnoliopsida</taxon>
        <taxon>eudicotyledons</taxon>
        <taxon>Gunneridae</taxon>
        <taxon>Pentapetalae</taxon>
        <taxon>asterids</taxon>
        <taxon>campanulids</taxon>
        <taxon>Asterales</taxon>
        <taxon>Asteraceae</taxon>
        <taxon>Asteroideae</taxon>
        <taxon>Heliantheae alliance</taxon>
        <taxon>Tageteae</taxon>
        <taxon>Tagetes</taxon>
    </lineage>
</organism>
<evidence type="ECO:0000313" key="2">
    <source>
        <dbReference type="EMBL" id="KAK1431990.1"/>
    </source>
</evidence>
<accession>A0AAD8KYC1</accession>
<name>A0AAD8KYC1_TARER</name>
<dbReference type="PANTHER" id="PTHR47718:SF12">
    <property type="entry name" value="PROTEIN FAR1-RELATED SEQUENCE"/>
    <property type="match status" value="1"/>
</dbReference>
<evidence type="ECO:0000259" key="1">
    <source>
        <dbReference type="Pfam" id="PF10551"/>
    </source>
</evidence>
<comment type="caution">
    <text evidence="2">The sequence shown here is derived from an EMBL/GenBank/DDBJ whole genome shotgun (WGS) entry which is preliminary data.</text>
</comment>